<organism evidence="9">
    <name type="scientific">Vitis vinifera</name>
    <name type="common">Grape</name>
    <dbReference type="NCBI Taxonomy" id="29760"/>
    <lineage>
        <taxon>Eukaryota</taxon>
        <taxon>Viridiplantae</taxon>
        <taxon>Streptophyta</taxon>
        <taxon>Embryophyta</taxon>
        <taxon>Tracheophyta</taxon>
        <taxon>Spermatophyta</taxon>
        <taxon>Magnoliopsida</taxon>
        <taxon>eudicotyledons</taxon>
        <taxon>Gunneridae</taxon>
        <taxon>Pentapetalae</taxon>
        <taxon>rosids</taxon>
        <taxon>Vitales</taxon>
        <taxon>Vitaceae</taxon>
        <taxon>Viteae</taxon>
        <taxon>Vitis</taxon>
    </lineage>
</organism>
<dbReference type="SUPFAM" id="SSF54791">
    <property type="entry name" value="Eukaryotic type KH-domain (KH-domain type I)"/>
    <property type="match status" value="1"/>
</dbReference>
<dbReference type="PANTHER" id="PTHR11706">
    <property type="entry name" value="SOLUTE CARRIER PROTEIN FAMILY 11 MEMBER"/>
    <property type="match status" value="1"/>
</dbReference>
<dbReference type="Gene3D" id="3.30.1370.10">
    <property type="entry name" value="K Homology domain, type 1"/>
    <property type="match status" value="1"/>
</dbReference>
<dbReference type="PANTHER" id="PTHR11706:SF54">
    <property type="entry name" value="METAL TRANSPORTER NRAMP1"/>
    <property type="match status" value="1"/>
</dbReference>
<dbReference type="AlphaFoldDB" id="A5BBM8"/>
<evidence type="ECO:0000256" key="3">
    <source>
        <dbReference type="ARBA" id="ARBA00022692"/>
    </source>
</evidence>
<dbReference type="PROSITE" id="PS50084">
    <property type="entry name" value="KH_TYPE_1"/>
    <property type="match status" value="1"/>
</dbReference>
<dbReference type="Pfam" id="PF01566">
    <property type="entry name" value="Nramp"/>
    <property type="match status" value="1"/>
</dbReference>
<keyword evidence="4 7" id="KW-1133">Transmembrane helix</keyword>
<evidence type="ECO:0000256" key="6">
    <source>
        <dbReference type="PROSITE-ProRule" id="PRU00117"/>
    </source>
</evidence>
<evidence type="ECO:0000256" key="2">
    <source>
        <dbReference type="ARBA" id="ARBA00009965"/>
    </source>
</evidence>
<dbReference type="InterPro" id="IPR036612">
    <property type="entry name" value="KH_dom_type_1_sf"/>
</dbReference>
<sequence>MASQSTNKGRSQIHSFVIEVPIEKAGFLIGKKRTIIDGMQHSSGASIEIETRPCFAGANRIVELRGTRNTQIESISDHHLPEPSYFFDSSTQPSIWAPTPNPAVEAWQHPQQPRNGATGLAISLLGAMVMSYNLFLHSALVFSSKILRSVRGIKEACRLYMIESSFALMVAFFINVYVISISDAVCSSSNLSPDDQESCKDLDLNKASFLLRNVLDGIDYLMTVVLHKQSWSPESKKTQPPFLHGMITLLAHNGRRATQSCH</sequence>
<reference evidence="9" key="1">
    <citation type="journal article" date="2007" name="PLoS ONE">
        <title>The first genome sequence of an elite grapevine cultivar (Pinot noir Vitis vinifera L.): coping with a highly heterozygous genome.</title>
        <authorList>
            <person name="Velasco R."/>
            <person name="Zharkikh A."/>
            <person name="Troggio M."/>
            <person name="Cartwright D.A."/>
            <person name="Cestaro A."/>
            <person name="Pruss D."/>
            <person name="Pindo M."/>
            <person name="FitzGerald L.M."/>
            <person name="Vezzulli S."/>
            <person name="Reid J."/>
            <person name="Malacarne G."/>
            <person name="Iliev D."/>
            <person name="Coppola G."/>
            <person name="Wardell B."/>
            <person name="Micheletti D."/>
            <person name="Macalma T."/>
            <person name="Facci M."/>
            <person name="Mitchell J.T."/>
            <person name="Perazzolli M."/>
            <person name="Eldredge G."/>
            <person name="Gatto P."/>
            <person name="Oyzerski R."/>
            <person name="Moretto M."/>
            <person name="Gutin N."/>
            <person name="Stefanini M."/>
            <person name="Chen Y."/>
            <person name="Segala C."/>
            <person name="Davenport C."/>
            <person name="Dematte L."/>
            <person name="Mraz A."/>
            <person name="Battilana J."/>
            <person name="Stormo K."/>
            <person name="Costa F."/>
            <person name="Tao Q."/>
            <person name="Si-Ammour A."/>
            <person name="Harkins T."/>
            <person name="Lackey A."/>
            <person name="Perbost C."/>
            <person name="Taillon B."/>
            <person name="Stella A."/>
            <person name="Solovyev V."/>
            <person name="Fawcett J.A."/>
            <person name="Sterck L."/>
            <person name="Vandepoele K."/>
            <person name="Grando S.M."/>
            <person name="Toppo S."/>
            <person name="Moser C."/>
            <person name="Lanchbury J."/>
            <person name="Bogden R."/>
            <person name="Skolnick M."/>
            <person name="Sgaramella V."/>
            <person name="Bhatnagar S.K."/>
            <person name="Fontana P."/>
            <person name="Gutin A."/>
            <person name="Van de Peer Y."/>
            <person name="Salamini F."/>
            <person name="Viola R."/>
        </authorList>
    </citation>
    <scope>NUCLEOTIDE SEQUENCE</scope>
</reference>
<keyword evidence="5 7" id="KW-0472">Membrane</keyword>
<evidence type="ECO:0000256" key="4">
    <source>
        <dbReference type="ARBA" id="ARBA00022989"/>
    </source>
</evidence>
<evidence type="ECO:0000256" key="5">
    <source>
        <dbReference type="ARBA" id="ARBA00023136"/>
    </source>
</evidence>
<protein>
    <recommendedName>
        <fullName evidence="8">K Homology domain-containing protein</fullName>
    </recommendedName>
</protein>
<dbReference type="InterPro" id="IPR001046">
    <property type="entry name" value="NRAMP_fam"/>
</dbReference>
<accession>A5BBM8</accession>
<dbReference type="EMBL" id="AM453625">
    <property type="protein sequence ID" value="CAN76675.1"/>
    <property type="molecule type" value="Genomic_DNA"/>
</dbReference>
<feature type="transmembrane region" description="Helical" evidence="7">
    <location>
        <begin position="120"/>
        <end position="147"/>
    </location>
</feature>
<dbReference type="OrthoDB" id="409173at2759"/>
<comment type="similarity">
    <text evidence="2">Belongs to the NRAMP (TC 2.A.55) family.</text>
</comment>
<keyword evidence="6" id="KW-0694">RNA-binding</keyword>
<keyword evidence="3 7" id="KW-0812">Transmembrane</keyword>
<dbReference type="GO" id="GO:0046873">
    <property type="term" value="F:metal ion transmembrane transporter activity"/>
    <property type="evidence" value="ECO:0007669"/>
    <property type="project" value="InterPro"/>
</dbReference>
<name>A5BBM8_VITVI</name>
<evidence type="ECO:0000313" key="9">
    <source>
        <dbReference type="EMBL" id="CAN76675.1"/>
    </source>
</evidence>
<dbReference type="GO" id="GO:0003723">
    <property type="term" value="F:RNA binding"/>
    <property type="evidence" value="ECO:0007669"/>
    <property type="project" value="UniProtKB-UniRule"/>
</dbReference>
<feature type="transmembrane region" description="Helical" evidence="7">
    <location>
        <begin position="159"/>
        <end position="179"/>
    </location>
</feature>
<evidence type="ECO:0000256" key="1">
    <source>
        <dbReference type="ARBA" id="ARBA00004141"/>
    </source>
</evidence>
<proteinExistence type="inferred from homology"/>
<dbReference type="InterPro" id="IPR004088">
    <property type="entry name" value="KH_dom_type_1"/>
</dbReference>
<gene>
    <name evidence="9" type="ORF">VITISV_021829</name>
</gene>
<evidence type="ECO:0000256" key="7">
    <source>
        <dbReference type="SAM" id="Phobius"/>
    </source>
</evidence>
<evidence type="ECO:0000259" key="8">
    <source>
        <dbReference type="Pfam" id="PF00013"/>
    </source>
</evidence>
<dbReference type="Pfam" id="PF00013">
    <property type="entry name" value="KH_1"/>
    <property type="match status" value="1"/>
</dbReference>
<feature type="domain" description="K Homology" evidence="8">
    <location>
        <begin position="16"/>
        <end position="69"/>
    </location>
</feature>
<dbReference type="ExpressionAtlas" id="A5BBM8">
    <property type="expression patterns" value="baseline and differential"/>
</dbReference>
<comment type="subcellular location">
    <subcellularLocation>
        <location evidence="1">Membrane</location>
        <topology evidence="1">Multi-pass membrane protein</topology>
    </subcellularLocation>
</comment>
<dbReference type="GO" id="GO:0016020">
    <property type="term" value="C:membrane"/>
    <property type="evidence" value="ECO:0007669"/>
    <property type="project" value="UniProtKB-SubCell"/>
</dbReference>